<dbReference type="AlphaFoldDB" id="A0A239FDV8"/>
<proteinExistence type="predicted"/>
<dbReference type="Proteomes" id="UP000198407">
    <property type="component" value="Unassembled WGS sequence"/>
</dbReference>
<evidence type="ECO:0000313" key="2">
    <source>
        <dbReference type="Proteomes" id="UP000198407"/>
    </source>
</evidence>
<gene>
    <name evidence="1" type="ORF">SAMN05444352_11023</name>
</gene>
<organism evidence="1 2">
    <name type="scientific">Pseudomonas japonica</name>
    <dbReference type="NCBI Taxonomy" id="256466"/>
    <lineage>
        <taxon>Bacteria</taxon>
        <taxon>Pseudomonadati</taxon>
        <taxon>Pseudomonadota</taxon>
        <taxon>Gammaproteobacteria</taxon>
        <taxon>Pseudomonadales</taxon>
        <taxon>Pseudomonadaceae</taxon>
        <taxon>Pseudomonas</taxon>
    </lineage>
</organism>
<dbReference type="EMBL" id="FZOL01000010">
    <property type="protein sequence ID" value="SNS55017.1"/>
    <property type="molecule type" value="Genomic_DNA"/>
</dbReference>
<evidence type="ECO:0000313" key="1">
    <source>
        <dbReference type="EMBL" id="SNS55017.1"/>
    </source>
</evidence>
<keyword evidence="2" id="KW-1185">Reference proteome</keyword>
<name>A0A239FDV8_9PSED</name>
<protein>
    <submittedName>
        <fullName evidence="1">Uncharacterized protein</fullName>
    </submittedName>
</protein>
<dbReference type="STRING" id="1215104.GCA_000730585_04530"/>
<sequence length="29" mass="3110">MATPKKTFAPGACAAVHSDYLPPDIHIQE</sequence>
<reference evidence="2" key="1">
    <citation type="submission" date="2017-06" db="EMBL/GenBank/DDBJ databases">
        <authorList>
            <person name="Varghese N."/>
            <person name="Submissions S."/>
        </authorList>
    </citation>
    <scope>NUCLEOTIDE SEQUENCE [LARGE SCALE GENOMIC DNA]</scope>
    <source>
        <strain evidence="2">DSM 22348</strain>
    </source>
</reference>
<accession>A0A239FDV8</accession>